<name>A0AAW2MYM4_SESRA</name>
<dbReference type="PANTHER" id="PTHR47926">
    <property type="entry name" value="PENTATRICOPEPTIDE REPEAT-CONTAINING PROTEIN"/>
    <property type="match status" value="1"/>
</dbReference>
<reference evidence="3" key="2">
    <citation type="journal article" date="2024" name="Plant">
        <title>Genomic evolution and insights into agronomic trait innovations of Sesamum species.</title>
        <authorList>
            <person name="Miao H."/>
            <person name="Wang L."/>
            <person name="Qu L."/>
            <person name="Liu H."/>
            <person name="Sun Y."/>
            <person name="Le M."/>
            <person name="Wang Q."/>
            <person name="Wei S."/>
            <person name="Zheng Y."/>
            <person name="Lin W."/>
            <person name="Duan Y."/>
            <person name="Cao H."/>
            <person name="Xiong S."/>
            <person name="Wang X."/>
            <person name="Wei L."/>
            <person name="Li C."/>
            <person name="Ma Q."/>
            <person name="Ju M."/>
            <person name="Zhao R."/>
            <person name="Li G."/>
            <person name="Mu C."/>
            <person name="Tian Q."/>
            <person name="Mei H."/>
            <person name="Zhang T."/>
            <person name="Gao T."/>
            <person name="Zhang H."/>
        </authorList>
    </citation>
    <scope>NUCLEOTIDE SEQUENCE</scope>
    <source>
        <strain evidence="3">G02</strain>
    </source>
</reference>
<evidence type="ECO:0000313" key="3">
    <source>
        <dbReference type="EMBL" id="KAL0336484.1"/>
    </source>
</evidence>
<dbReference type="Pfam" id="PF20431">
    <property type="entry name" value="E_motif"/>
    <property type="match status" value="1"/>
</dbReference>
<dbReference type="FunFam" id="1.25.40.10:FF:000184">
    <property type="entry name" value="Pentatricopeptide repeat-containing protein, chloroplastic"/>
    <property type="match status" value="1"/>
</dbReference>
<dbReference type="PROSITE" id="PS51375">
    <property type="entry name" value="PPR"/>
    <property type="match status" value="1"/>
</dbReference>
<dbReference type="PANTHER" id="PTHR47926:SF352">
    <property type="entry name" value="REPEAT-CONTAINING PROTEIN, PUTATIVE-RELATED"/>
    <property type="match status" value="1"/>
</dbReference>
<protein>
    <submittedName>
        <fullName evidence="3">Pentatricopeptide repeat-containing protein</fullName>
    </submittedName>
</protein>
<evidence type="ECO:0000256" key="1">
    <source>
        <dbReference type="ARBA" id="ARBA00022737"/>
    </source>
</evidence>
<dbReference type="InterPro" id="IPR002885">
    <property type="entry name" value="PPR_rpt"/>
</dbReference>
<dbReference type="AlphaFoldDB" id="A0AAW2MYM4"/>
<dbReference type="Pfam" id="PF13041">
    <property type="entry name" value="PPR_2"/>
    <property type="match status" value="1"/>
</dbReference>
<dbReference type="Gene3D" id="1.25.40.10">
    <property type="entry name" value="Tetratricopeptide repeat domain"/>
    <property type="match status" value="2"/>
</dbReference>
<sequence length="302" mass="33831">MQLSGIKPDEASFVSILCACAHLGSLEIGKWIHRYVEKHKMPVTIKLGTALIDMYSKCGCLDLAEKVFDKMTHRDVICWNTMISGYAMNGNGEMALRLFDEMQKSRVRPDNVTFISLFTACSYSDMAHEGLHLLYIMCNVYDIEPKSEHYGCIVDLLTRARLIEEANTIIQKMPISSSSSEEAIAWRALLTAACNHGQVNMAEVAAERIITLERHSGAYVLLANAYTAAGRHSEARRIRNVMKNRGVEKTPGCSSIEIDGIVHEFIAGEKTHSEMDEIQQLLEVVKKQFDTSLCSFSFEVIL</sequence>
<dbReference type="GO" id="GO:0003723">
    <property type="term" value="F:RNA binding"/>
    <property type="evidence" value="ECO:0007669"/>
    <property type="project" value="InterPro"/>
</dbReference>
<accession>A0AAW2MYM4</accession>
<evidence type="ECO:0000256" key="2">
    <source>
        <dbReference type="PROSITE-ProRule" id="PRU00708"/>
    </source>
</evidence>
<comment type="caution">
    <text evidence="3">The sequence shown here is derived from an EMBL/GenBank/DDBJ whole genome shotgun (WGS) entry which is preliminary data.</text>
</comment>
<dbReference type="InterPro" id="IPR046848">
    <property type="entry name" value="E_motif"/>
</dbReference>
<dbReference type="InterPro" id="IPR011990">
    <property type="entry name" value="TPR-like_helical_dom_sf"/>
</dbReference>
<reference evidence="3" key="1">
    <citation type="submission" date="2020-06" db="EMBL/GenBank/DDBJ databases">
        <authorList>
            <person name="Li T."/>
            <person name="Hu X."/>
            <person name="Zhang T."/>
            <person name="Song X."/>
            <person name="Zhang H."/>
            <person name="Dai N."/>
            <person name="Sheng W."/>
            <person name="Hou X."/>
            <person name="Wei L."/>
        </authorList>
    </citation>
    <scope>NUCLEOTIDE SEQUENCE</scope>
    <source>
        <strain evidence="3">G02</strain>
        <tissue evidence="3">Leaf</tissue>
    </source>
</reference>
<gene>
    <name evidence="3" type="ORF">Sradi_4860300</name>
</gene>
<dbReference type="NCBIfam" id="TIGR00756">
    <property type="entry name" value="PPR"/>
    <property type="match status" value="2"/>
</dbReference>
<dbReference type="EMBL" id="JACGWJ010000021">
    <property type="protein sequence ID" value="KAL0336484.1"/>
    <property type="molecule type" value="Genomic_DNA"/>
</dbReference>
<keyword evidence="1" id="KW-0677">Repeat</keyword>
<dbReference type="GO" id="GO:0009451">
    <property type="term" value="P:RNA modification"/>
    <property type="evidence" value="ECO:0007669"/>
    <property type="project" value="InterPro"/>
</dbReference>
<feature type="repeat" description="PPR" evidence="2">
    <location>
        <begin position="75"/>
        <end position="109"/>
    </location>
</feature>
<proteinExistence type="predicted"/>
<organism evidence="3">
    <name type="scientific">Sesamum radiatum</name>
    <name type="common">Black benniseed</name>
    <dbReference type="NCBI Taxonomy" id="300843"/>
    <lineage>
        <taxon>Eukaryota</taxon>
        <taxon>Viridiplantae</taxon>
        <taxon>Streptophyta</taxon>
        <taxon>Embryophyta</taxon>
        <taxon>Tracheophyta</taxon>
        <taxon>Spermatophyta</taxon>
        <taxon>Magnoliopsida</taxon>
        <taxon>eudicotyledons</taxon>
        <taxon>Gunneridae</taxon>
        <taxon>Pentapetalae</taxon>
        <taxon>asterids</taxon>
        <taxon>lamiids</taxon>
        <taxon>Lamiales</taxon>
        <taxon>Pedaliaceae</taxon>
        <taxon>Sesamum</taxon>
    </lineage>
</organism>
<dbReference type="InterPro" id="IPR046960">
    <property type="entry name" value="PPR_At4g14850-like_plant"/>
</dbReference>